<gene>
    <name evidence="1" type="ORF">FB388_3729</name>
</gene>
<dbReference type="OrthoDB" id="5100381at2"/>
<dbReference type="AlphaFoldDB" id="A0A543FRT9"/>
<keyword evidence="2" id="KW-1185">Reference proteome</keyword>
<dbReference type="InterPro" id="IPR014752">
    <property type="entry name" value="Arrestin-like_C"/>
</dbReference>
<organism evidence="1 2">
    <name type="scientific">Pseudonocardia cypriaca</name>
    <dbReference type="NCBI Taxonomy" id="882449"/>
    <lineage>
        <taxon>Bacteria</taxon>
        <taxon>Bacillati</taxon>
        <taxon>Actinomycetota</taxon>
        <taxon>Actinomycetes</taxon>
        <taxon>Pseudonocardiales</taxon>
        <taxon>Pseudonocardiaceae</taxon>
        <taxon>Pseudonocardia</taxon>
    </lineage>
</organism>
<evidence type="ECO:0000313" key="1">
    <source>
        <dbReference type="EMBL" id="TQM36549.1"/>
    </source>
</evidence>
<sequence length="329" mass="35624">MAEKPAIDIGLATDRSAFLPGEAVTAFVRLLPHEDIEAVECSVALVHVDRYPVGGDSYTDDRAVAGEYVLGEEDLAAGTAREFSVVLPVPRRIVPPQSPEDCADERFPLSGDEADPESYDLWIEPEERWGPPTSVGPGGSSMWLVRCEVKCPGRFPDPVEVPVVVLAQERPMPAEPPVRLGGGTPLCTVSFYGLPRTSVAPGATLRGTVRVTARNDIKARGVRVELVRLTTVDSGRGQAVVRHRVSQVAASGPVELRARQPKDLAFTVEVPADAGPSIESEGYRVDWLLRAVIDRRLRRDEVWEQAIAVHADGQFIGAPASPDQRRTSS</sequence>
<dbReference type="InterPro" id="IPR009776">
    <property type="entry name" value="Spore_0_M"/>
</dbReference>
<proteinExistence type="predicted"/>
<dbReference type="Proteomes" id="UP000319818">
    <property type="component" value="Unassembled WGS sequence"/>
</dbReference>
<comment type="caution">
    <text evidence="1">The sequence shown here is derived from an EMBL/GenBank/DDBJ whole genome shotgun (WGS) entry which is preliminary data.</text>
</comment>
<name>A0A543FRT9_9PSEU</name>
<reference evidence="1 2" key="1">
    <citation type="submission" date="2019-06" db="EMBL/GenBank/DDBJ databases">
        <title>Sequencing the genomes of 1000 actinobacteria strains.</title>
        <authorList>
            <person name="Klenk H.-P."/>
        </authorList>
    </citation>
    <scope>NUCLEOTIDE SEQUENCE [LARGE SCALE GENOMIC DNA]</scope>
    <source>
        <strain evidence="1 2">DSM 45511</strain>
    </source>
</reference>
<dbReference type="SUPFAM" id="SSF81296">
    <property type="entry name" value="E set domains"/>
    <property type="match status" value="1"/>
</dbReference>
<dbReference type="InterPro" id="IPR014756">
    <property type="entry name" value="Ig_E-set"/>
</dbReference>
<dbReference type="Pfam" id="PF07070">
    <property type="entry name" value="Spo0M"/>
    <property type="match status" value="1"/>
</dbReference>
<dbReference type="EMBL" id="VFPH01000002">
    <property type="protein sequence ID" value="TQM36549.1"/>
    <property type="molecule type" value="Genomic_DNA"/>
</dbReference>
<evidence type="ECO:0000313" key="2">
    <source>
        <dbReference type="Proteomes" id="UP000319818"/>
    </source>
</evidence>
<protein>
    <submittedName>
        <fullName evidence="1">SpoOM protein</fullName>
    </submittedName>
</protein>
<accession>A0A543FRT9</accession>
<dbReference type="Gene3D" id="2.60.40.640">
    <property type="match status" value="1"/>
</dbReference>
<dbReference type="RefSeq" id="WP_142103437.1">
    <property type="nucleotide sequence ID" value="NZ_VFPH01000002.1"/>
</dbReference>